<evidence type="ECO:0000256" key="1">
    <source>
        <dbReference type="SAM" id="SignalP"/>
    </source>
</evidence>
<reference evidence="2 3" key="1">
    <citation type="submission" date="2020-02" db="EMBL/GenBank/DDBJ databases">
        <title>Fructobacillus sp. isolated from paper mulberry of Taiwan.</title>
        <authorList>
            <person name="Lin S.-T."/>
        </authorList>
    </citation>
    <scope>NUCLEOTIDE SEQUENCE [LARGE SCALE GENOMIC DNA]</scope>
    <source>
        <strain evidence="2 3">S1-1</strain>
    </source>
</reference>
<keyword evidence="1" id="KW-0732">Signal</keyword>
<feature type="non-terminal residue" evidence="2">
    <location>
        <position position="357"/>
    </location>
</feature>
<sequence length="357" mass="38802">MAESFTKKQFAKLTLLALAILSGSTFLNTTVTMSLVGGGVSVSADTSATTTVDYNSKAAEVMSKYNDTHEDVAQIDDVKFDDPESAVVGKWVNLTTVTGVAKDGNQSVDYKVNNVFVRKDQSTGQLISAYIGGKTSITLTSRGSNNSIWVEVGDGTTFKKIKEISTASAISQPTGNYVNQSDKDNYNNQQARIASGELVFAHTQDTPQTFVLPDTFSQTDSVLRVAYISNNAGGKATGGTAVYPTPKIQLRTAPAVQQEISDALKQGAESRQAKLDGTKKLEDYRTKLKNSVDKDNTLGKGDKDTKKANIDSIINQAEKDIAEKDNAKDVNDFVESARMLIKWTDFMHRPLYNYLKT</sequence>
<organism evidence="2 3">
    <name type="scientific">Fructobacillus parabroussonetiae</name>
    <dbReference type="NCBI Taxonomy" id="2713174"/>
    <lineage>
        <taxon>Bacteria</taxon>
        <taxon>Bacillati</taxon>
        <taxon>Bacillota</taxon>
        <taxon>Bacilli</taxon>
        <taxon>Lactobacillales</taxon>
        <taxon>Lactobacillaceae</taxon>
        <taxon>Fructobacillus</taxon>
    </lineage>
</organism>
<dbReference type="Proteomes" id="UP001519503">
    <property type="component" value="Unassembled WGS sequence"/>
</dbReference>
<keyword evidence="3" id="KW-1185">Reference proteome</keyword>
<feature type="signal peptide" evidence="1">
    <location>
        <begin position="1"/>
        <end position="27"/>
    </location>
</feature>
<comment type="caution">
    <text evidence="2">The sequence shown here is derived from an EMBL/GenBank/DDBJ whole genome shotgun (WGS) entry which is preliminary data.</text>
</comment>
<proteinExistence type="predicted"/>
<dbReference type="RefSeq" id="WP_213822323.1">
    <property type="nucleotide sequence ID" value="NZ_JAAMFL010000010.1"/>
</dbReference>
<dbReference type="EMBL" id="JAAMFL010000010">
    <property type="protein sequence ID" value="MBS9337912.1"/>
    <property type="molecule type" value="Genomic_DNA"/>
</dbReference>
<evidence type="ECO:0000313" key="3">
    <source>
        <dbReference type="Proteomes" id="UP001519503"/>
    </source>
</evidence>
<protein>
    <submittedName>
        <fullName evidence="2">Uncharacterized protein</fullName>
    </submittedName>
</protein>
<accession>A0ABS5QY61</accession>
<name>A0ABS5QY61_9LACO</name>
<gene>
    <name evidence="2" type="ORF">G6R30_05480</name>
</gene>
<feature type="chain" id="PRO_5045880291" evidence="1">
    <location>
        <begin position="28"/>
        <end position="357"/>
    </location>
</feature>
<evidence type="ECO:0000313" key="2">
    <source>
        <dbReference type="EMBL" id="MBS9337912.1"/>
    </source>
</evidence>